<evidence type="ECO:0000313" key="2">
    <source>
        <dbReference type="EMBL" id="MBC5995271.1"/>
    </source>
</evidence>
<dbReference type="EMBL" id="JACRWE010000001">
    <property type="protein sequence ID" value="MBC5995271.1"/>
    <property type="molecule type" value="Genomic_DNA"/>
</dbReference>
<reference evidence="2 3" key="1">
    <citation type="submission" date="2020-08" db="EMBL/GenBank/DDBJ databases">
        <authorList>
            <person name="Liu C."/>
            <person name="Sun Q."/>
        </authorList>
    </citation>
    <scope>NUCLEOTIDE SEQUENCE [LARGE SCALE GENOMIC DNA]</scope>
    <source>
        <strain evidence="2 3">NSJ-18</strain>
    </source>
</reference>
<gene>
    <name evidence="2" type="ORF">H8923_00735</name>
</gene>
<name>A0ABR7JKZ0_9FIRM</name>
<dbReference type="InterPro" id="IPR052934">
    <property type="entry name" value="Methyl-DNA_Rec/Restrict_Enz"/>
</dbReference>
<dbReference type="InterPro" id="IPR003593">
    <property type="entry name" value="AAA+_ATPase"/>
</dbReference>
<keyword evidence="3" id="KW-1185">Reference proteome</keyword>
<dbReference type="InterPro" id="IPR027417">
    <property type="entry name" value="P-loop_NTPase"/>
</dbReference>
<proteinExistence type="predicted"/>
<sequence length="882" mass="104611">MGESWLTIKDENCIGRKYIDKSLFKYGIHIPIEYRSGFLSNIENNKVELGKSQQIDLFFEDYKAKVEIRNINSKSRGETIQIRYDSNKELIDYLKNKFIYTYDLIKNEEPNIDTDEYLEFYKGEELNTFYIKSNVHNSISLDEIAKEFINTIKNTSMSKSYKIPLLWAFYNNGNIKLKINEDDVYKSFKGFYSKEENGIDLEKSQSTKDYKSWGKKEYVKLAKNAPIKYLSEGTSQYFYKENDLFCISENLNKYINNNEFKEAFKDAIEQLEYKYYKREIKNKVKGDTQFMELKHLIEKFDKTYESTYKIDDEELRLEFIKQFPIESLENLELERYALGKQPNNMCWWLEFHTVPLGSIKGGSSKKFKIYYSSKDGKWIYPNYFSNVEEAWIELRKSIFNFVNNYRIGKYELLDDNSMISSMNMFKTKLLYMYFPKKLLPVYSLDHIKKLLKYFGYKDDAIRDLNIVKANMELKKIQSNIDEIKNWDGLKFMRFIYSEIFPLFSEESQESEDNLTKYNYENSLEVINKVQNYIQNEGYNYTHEQLSNLYLSLKTKPFVILAGISGTGKSKIVRLMSQAIGAEFNQISIRPDYNDSTELIGYKNLNDEFIQGTLTKLIVEASKEENKSKPYFVCLDEMNLARVEYYLSDYLSIIESRKKVDGKIITNNILDEDKIKLHIPDNLYIIGTVNMDDTTFQFSRKVLDRANTIEFSDVDLDNLFPEEIQEKQEALQVDNNFLKTSYLKTIDIEQEYREYAKTINKKIIEINEILKISQKQFAYRVRDEIIFYMIENKKSQLLNEDVAFDYQIMQKILPAIVGSEYSVCEVLINLFNFVCDKKVIEEIDIEEAENYIQNENVKYENSAKKILYMLKGYQNDGYCSYWY</sequence>
<dbReference type="SMART" id="SM00382">
    <property type="entry name" value="AAA"/>
    <property type="match status" value="1"/>
</dbReference>
<organism evidence="2 3">
    <name type="scientific">Romboutsia faecis</name>
    <dbReference type="NCBI Taxonomy" id="2764597"/>
    <lineage>
        <taxon>Bacteria</taxon>
        <taxon>Bacillati</taxon>
        <taxon>Bacillota</taxon>
        <taxon>Clostridia</taxon>
        <taxon>Peptostreptococcales</taxon>
        <taxon>Peptostreptococcaceae</taxon>
        <taxon>Romboutsia</taxon>
    </lineage>
</organism>
<evidence type="ECO:0000259" key="1">
    <source>
        <dbReference type="SMART" id="SM00382"/>
    </source>
</evidence>
<dbReference type="PANTHER" id="PTHR37291">
    <property type="entry name" value="5-METHYLCYTOSINE-SPECIFIC RESTRICTION ENZYME B"/>
    <property type="match status" value="1"/>
</dbReference>
<dbReference type="Pfam" id="PF07728">
    <property type="entry name" value="AAA_5"/>
    <property type="match status" value="1"/>
</dbReference>
<dbReference type="RefSeq" id="WP_153971518.1">
    <property type="nucleotide sequence ID" value="NZ_JACRWE010000001.1"/>
</dbReference>
<dbReference type="Gene3D" id="3.40.50.300">
    <property type="entry name" value="P-loop containing nucleotide triphosphate hydrolases"/>
    <property type="match status" value="1"/>
</dbReference>
<comment type="caution">
    <text evidence="2">The sequence shown here is derived from an EMBL/GenBank/DDBJ whole genome shotgun (WGS) entry which is preliminary data.</text>
</comment>
<dbReference type="Proteomes" id="UP000609849">
    <property type="component" value="Unassembled WGS sequence"/>
</dbReference>
<feature type="domain" description="AAA+ ATPase" evidence="1">
    <location>
        <begin position="554"/>
        <end position="721"/>
    </location>
</feature>
<dbReference type="PANTHER" id="PTHR37291:SF1">
    <property type="entry name" value="TYPE IV METHYL-DIRECTED RESTRICTION ENZYME ECOKMCRB SUBUNIT"/>
    <property type="match status" value="1"/>
</dbReference>
<protein>
    <submittedName>
        <fullName evidence="2">AAA family ATPase</fullName>
    </submittedName>
</protein>
<dbReference type="SUPFAM" id="SSF52540">
    <property type="entry name" value="P-loop containing nucleoside triphosphate hydrolases"/>
    <property type="match status" value="1"/>
</dbReference>
<dbReference type="InterPro" id="IPR011704">
    <property type="entry name" value="ATPase_dyneun-rel_AAA"/>
</dbReference>
<evidence type="ECO:0000313" key="3">
    <source>
        <dbReference type="Proteomes" id="UP000609849"/>
    </source>
</evidence>
<accession>A0ABR7JKZ0</accession>